<keyword evidence="6" id="KW-0146">Chitin degradation</keyword>
<dbReference type="EMBL" id="JAZHXJ010001202">
    <property type="protein sequence ID" value="KAL1845201.1"/>
    <property type="molecule type" value="Genomic_DNA"/>
</dbReference>
<dbReference type="InterPro" id="IPR011583">
    <property type="entry name" value="Chitinase_II/V-like_cat"/>
</dbReference>
<evidence type="ECO:0000256" key="7">
    <source>
        <dbReference type="ARBA" id="ARBA00023277"/>
    </source>
</evidence>
<keyword evidence="14" id="KW-1185">Reference proteome</keyword>
<evidence type="ECO:0000313" key="14">
    <source>
        <dbReference type="Proteomes" id="UP001586593"/>
    </source>
</evidence>
<dbReference type="InterPro" id="IPR001223">
    <property type="entry name" value="Glyco_hydro18_cat"/>
</dbReference>
<keyword evidence="9" id="KW-0624">Polysaccharide degradation</keyword>
<evidence type="ECO:0000256" key="2">
    <source>
        <dbReference type="ARBA" id="ARBA00004613"/>
    </source>
</evidence>
<evidence type="ECO:0000256" key="11">
    <source>
        <dbReference type="RuleBase" id="RU004453"/>
    </source>
</evidence>
<dbReference type="InterPro" id="IPR017853">
    <property type="entry name" value="GH"/>
</dbReference>
<evidence type="ECO:0000256" key="6">
    <source>
        <dbReference type="ARBA" id="ARBA00023024"/>
    </source>
</evidence>
<dbReference type="Pfam" id="PF00704">
    <property type="entry name" value="Glyco_hydro_18"/>
    <property type="match status" value="1"/>
</dbReference>
<dbReference type="InterPro" id="IPR001579">
    <property type="entry name" value="Glyco_hydro_18_chit_AS"/>
</dbReference>
<dbReference type="Proteomes" id="UP001586593">
    <property type="component" value="Unassembled WGS sequence"/>
</dbReference>
<keyword evidence="4" id="KW-0964">Secreted</keyword>
<evidence type="ECO:0000313" key="13">
    <source>
        <dbReference type="EMBL" id="KAL1845201.1"/>
    </source>
</evidence>
<dbReference type="SUPFAM" id="SSF51445">
    <property type="entry name" value="(Trans)glycosidases"/>
    <property type="match status" value="1"/>
</dbReference>
<evidence type="ECO:0000256" key="9">
    <source>
        <dbReference type="ARBA" id="ARBA00023326"/>
    </source>
</evidence>
<dbReference type="Gene3D" id="3.20.20.80">
    <property type="entry name" value="Glycosidases"/>
    <property type="match status" value="2"/>
</dbReference>
<protein>
    <recommendedName>
        <fullName evidence="3">chitinase</fullName>
        <ecNumber evidence="3">3.2.1.14</ecNumber>
    </recommendedName>
</protein>
<comment type="subcellular location">
    <subcellularLocation>
        <location evidence="2">Secreted</location>
    </subcellularLocation>
</comment>
<comment type="similarity">
    <text evidence="11">Belongs to the glycosyl hydrolase 18 family.</text>
</comment>
<reference evidence="13 14" key="1">
    <citation type="journal article" date="2024" name="Commun. Biol.">
        <title>Comparative genomic analysis of thermophilic fungi reveals convergent evolutionary adaptations and gene losses.</title>
        <authorList>
            <person name="Steindorff A.S."/>
            <person name="Aguilar-Pontes M.V."/>
            <person name="Robinson A.J."/>
            <person name="Andreopoulos B."/>
            <person name="LaButti K."/>
            <person name="Kuo A."/>
            <person name="Mondo S."/>
            <person name="Riley R."/>
            <person name="Otillar R."/>
            <person name="Haridas S."/>
            <person name="Lipzen A."/>
            <person name="Grimwood J."/>
            <person name="Schmutz J."/>
            <person name="Clum A."/>
            <person name="Reid I.D."/>
            <person name="Moisan M.C."/>
            <person name="Butler G."/>
            <person name="Nguyen T.T.M."/>
            <person name="Dewar K."/>
            <person name="Conant G."/>
            <person name="Drula E."/>
            <person name="Henrissat B."/>
            <person name="Hansel C."/>
            <person name="Singer S."/>
            <person name="Hutchinson M.I."/>
            <person name="de Vries R.P."/>
            <person name="Natvig D.O."/>
            <person name="Powell A.J."/>
            <person name="Tsang A."/>
            <person name="Grigoriev I.V."/>
        </authorList>
    </citation>
    <scope>NUCLEOTIDE SEQUENCE [LARGE SCALE GENOMIC DNA]</scope>
    <source>
        <strain evidence="13 14">ATCC 24622</strain>
    </source>
</reference>
<feature type="domain" description="GH18" evidence="12">
    <location>
        <begin position="7"/>
        <end position="419"/>
    </location>
</feature>
<dbReference type="PROSITE" id="PS51910">
    <property type="entry name" value="GH18_2"/>
    <property type="match status" value="1"/>
</dbReference>
<evidence type="ECO:0000256" key="4">
    <source>
        <dbReference type="ARBA" id="ARBA00022525"/>
    </source>
</evidence>
<dbReference type="InterPro" id="IPR050314">
    <property type="entry name" value="Glycosyl_Hydrlase_18"/>
</dbReference>
<gene>
    <name evidence="13" type="ORF">VTK73DRAFT_929</name>
</gene>
<sequence length="419" mass="45929">MEVGYATVNAAYYPSWAVHGDLPPSKLRVECLTHVFYAFARVNANGSLRYFDAWADEQMPVDGERGCLRAVTKLRQHHPRLRVLLSIGGGGGSDEFPTVAASARTRVNFAISARHFVDKYSLDGVDIDWEHPSSPSEGGNFLHLLRTLRTQLPEPEYLITATLPVDAYCLKNINFPGVDSVVDFVNLMGYDLAGPWTDVAGHHAQLVPPSHAPPGFEQSVAENKSCSTPSSRHFLGPPLSWAPPPFLCRACHFGVDYLIHQGVPRRKIVLGIPVYARNFPGATAPGHAFDRARSGEMDYRDLPGEWITGADIDHDLGAASFVDVVRRRRRSSDDPEAGTCHERKEDYDWDGADEDDYDSAFRVKGGKGFVSFDVPATVRQKAGYAKAMGLAGLFYWTGVGDADGPNSLVAAGWKGLQEL</sequence>
<proteinExistence type="inferred from homology"/>
<dbReference type="PANTHER" id="PTHR11177:SF228">
    <property type="entry name" value="CHITINASE"/>
    <property type="match status" value="1"/>
</dbReference>
<organism evidence="13 14">
    <name type="scientific">Phialemonium thermophilum</name>
    <dbReference type="NCBI Taxonomy" id="223376"/>
    <lineage>
        <taxon>Eukaryota</taxon>
        <taxon>Fungi</taxon>
        <taxon>Dikarya</taxon>
        <taxon>Ascomycota</taxon>
        <taxon>Pezizomycotina</taxon>
        <taxon>Sordariomycetes</taxon>
        <taxon>Sordariomycetidae</taxon>
        <taxon>Cephalothecales</taxon>
        <taxon>Cephalothecaceae</taxon>
        <taxon>Phialemonium</taxon>
    </lineage>
</organism>
<dbReference type="EC" id="3.2.1.14" evidence="3"/>
<evidence type="ECO:0000256" key="1">
    <source>
        <dbReference type="ARBA" id="ARBA00000822"/>
    </source>
</evidence>
<evidence type="ECO:0000256" key="10">
    <source>
        <dbReference type="RuleBase" id="RU000489"/>
    </source>
</evidence>
<keyword evidence="5 10" id="KW-0378">Hydrolase</keyword>
<comment type="catalytic activity">
    <reaction evidence="1">
        <text>Random endo-hydrolysis of N-acetyl-beta-D-glucosaminide (1-&gt;4)-beta-linkages in chitin and chitodextrins.</text>
        <dbReference type="EC" id="3.2.1.14"/>
    </reaction>
</comment>
<evidence type="ECO:0000256" key="8">
    <source>
        <dbReference type="ARBA" id="ARBA00023295"/>
    </source>
</evidence>
<evidence type="ECO:0000256" key="5">
    <source>
        <dbReference type="ARBA" id="ARBA00022801"/>
    </source>
</evidence>
<keyword evidence="8 10" id="KW-0326">Glycosidase</keyword>
<evidence type="ECO:0000259" key="12">
    <source>
        <dbReference type="PROSITE" id="PS51910"/>
    </source>
</evidence>
<dbReference type="SMART" id="SM00636">
    <property type="entry name" value="Glyco_18"/>
    <property type="match status" value="1"/>
</dbReference>
<comment type="caution">
    <text evidence="13">The sequence shown here is derived from an EMBL/GenBank/DDBJ whole genome shotgun (WGS) entry which is preliminary data.</text>
</comment>
<evidence type="ECO:0000256" key="3">
    <source>
        <dbReference type="ARBA" id="ARBA00012729"/>
    </source>
</evidence>
<keyword evidence="7" id="KW-0119">Carbohydrate metabolism</keyword>
<dbReference type="PROSITE" id="PS01095">
    <property type="entry name" value="GH18_1"/>
    <property type="match status" value="1"/>
</dbReference>
<accession>A0ABR3VUA9</accession>
<name>A0ABR3VUA9_9PEZI</name>
<dbReference type="PANTHER" id="PTHR11177">
    <property type="entry name" value="CHITINASE"/>
    <property type="match status" value="1"/>
</dbReference>